<name>A0A1F6TG35_9PROT</name>
<dbReference type="CDD" id="cd05016">
    <property type="entry name" value="SIS_PGI_2"/>
    <property type="match status" value="1"/>
</dbReference>
<feature type="active site" description="Proton donor" evidence="4">
    <location>
        <position position="309"/>
    </location>
</feature>
<comment type="similarity">
    <text evidence="4 5">Belongs to the GPI family.</text>
</comment>
<dbReference type="InterPro" id="IPR035482">
    <property type="entry name" value="SIS_PGI_2"/>
</dbReference>
<evidence type="ECO:0000313" key="7">
    <source>
        <dbReference type="EMBL" id="OGI44049.1"/>
    </source>
</evidence>
<feature type="active site" evidence="4">
    <location>
        <position position="449"/>
    </location>
</feature>
<keyword evidence="2 4" id="KW-0324">Glycolysis</keyword>
<dbReference type="GO" id="GO:0004347">
    <property type="term" value="F:glucose-6-phosphate isomerase activity"/>
    <property type="evidence" value="ECO:0007669"/>
    <property type="project" value="UniProtKB-UniRule"/>
</dbReference>
<evidence type="ECO:0000313" key="8">
    <source>
        <dbReference type="Proteomes" id="UP000179344"/>
    </source>
</evidence>
<dbReference type="GO" id="GO:0006096">
    <property type="term" value="P:glycolytic process"/>
    <property type="evidence" value="ECO:0007669"/>
    <property type="project" value="UniProtKB-UniRule"/>
</dbReference>
<proteinExistence type="inferred from homology"/>
<feature type="region of interest" description="Disordered" evidence="6">
    <location>
        <begin position="1"/>
        <end position="24"/>
    </location>
</feature>
<dbReference type="Gene3D" id="3.40.50.10490">
    <property type="entry name" value="Glucose-6-phosphate isomerase like protein, domain 1"/>
    <property type="match status" value="2"/>
</dbReference>
<dbReference type="GO" id="GO:0006094">
    <property type="term" value="P:gluconeogenesis"/>
    <property type="evidence" value="ECO:0007669"/>
    <property type="project" value="UniProtKB-UniRule"/>
</dbReference>
<dbReference type="Pfam" id="PF00342">
    <property type="entry name" value="PGI"/>
    <property type="match status" value="2"/>
</dbReference>
<dbReference type="SUPFAM" id="SSF53697">
    <property type="entry name" value="SIS domain"/>
    <property type="match status" value="1"/>
</dbReference>
<dbReference type="InterPro" id="IPR035476">
    <property type="entry name" value="SIS_PGI_1"/>
</dbReference>
<evidence type="ECO:0000256" key="5">
    <source>
        <dbReference type="RuleBase" id="RU000612"/>
    </source>
</evidence>
<organism evidence="7 8">
    <name type="scientific">Candidatus Muproteobacteria bacterium RBG_16_65_31</name>
    <dbReference type="NCBI Taxonomy" id="1817759"/>
    <lineage>
        <taxon>Bacteria</taxon>
        <taxon>Pseudomonadati</taxon>
        <taxon>Pseudomonadota</taxon>
        <taxon>Candidatus Muproteobacteria</taxon>
    </lineage>
</organism>
<dbReference type="GO" id="GO:0097367">
    <property type="term" value="F:carbohydrate derivative binding"/>
    <property type="evidence" value="ECO:0007669"/>
    <property type="project" value="InterPro"/>
</dbReference>
<comment type="pathway">
    <text evidence="4">Carbohydrate biosynthesis; gluconeogenesis.</text>
</comment>
<protein>
    <recommendedName>
        <fullName evidence="4">Glucose-6-phosphate isomerase</fullName>
        <shortName evidence="4">GPI</shortName>
        <ecNumber evidence="4">5.3.1.9</ecNumber>
    </recommendedName>
    <alternativeName>
        <fullName evidence="4">Phosphoglucose isomerase</fullName>
        <shortName evidence="4">PGI</shortName>
    </alternativeName>
    <alternativeName>
        <fullName evidence="4">Phosphohexose isomerase</fullName>
        <shortName evidence="4">PHI</shortName>
    </alternativeName>
</protein>
<dbReference type="AlphaFoldDB" id="A0A1F6TG35"/>
<feature type="active site" evidence="4">
    <location>
        <position position="335"/>
    </location>
</feature>
<gene>
    <name evidence="4" type="primary">pgi</name>
    <name evidence="7" type="ORF">A2V92_00360</name>
</gene>
<evidence type="ECO:0000256" key="2">
    <source>
        <dbReference type="ARBA" id="ARBA00023152"/>
    </source>
</evidence>
<dbReference type="UniPathway" id="UPA00138"/>
<evidence type="ECO:0000256" key="3">
    <source>
        <dbReference type="ARBA" id="ARBA00023235"/>
    </source>
</evidence>
<feature type="compositionally biased region" description="Basic residues" evidence="6">
    <location>
        <begin position="1"/>
        <end position="13"/>
    </location>
</feature>
<dbReference type="PANTHER" id="PTHR11469">
    <property type="entry name" value="GLUCOSE-6-PHOSPHATE ISOMERASE"/>
    <property type="match status" value="1"/>
</dbReference>
<reference evidence="7 8" key="1">
    <citation type="journal article" date="2016" name="Nat. Commun.">
        <title>Thousands of microbial genomes shed light on interconnected biogeochemical processes in an aquifer system.</title>
        <authorList>
            <person name="Anantharaman K."/>
            <person name="Brown C.T."/>
            <person name="Hug L.A."/>
            <person name="Sharon I."/>
            <person name="Castelle C.J."/>
            <person name="Probst A.J."/>
            <person name="Thomas B.C."/>
            <person name="Singh A."/>
            <person name="Wilkins M.J."/>
            <person name="Karaoz U."/>
            <person name="Brodie E.L."/>
            <person name="Williams K.H."/>
            <person name="Hubbard S.S."/>
            <person name="Banfield J.F."/>
        </authorList>
    </citation>
    <scope>NUCLEOTIDE SEQUENCE [LARGE SCALE GENOMIC DNA]</scope>
</reference>
<comment type="function">
    <text evidence="4">Catalyzes the reversible isomerization of glucose-6-phosphate to fructose-6-phosphate.</text>
</comment>
<keyword evidence="1 4" id="KW-0312">Gluconeogenesis</keyword>
<comment type="pathway">
    <text evidence="4 5">Carbohydrate degradation; glycolysis; D-glyceraldehyde 3-phosphate and glycerone phosphate from D-glucose: step 2/4.</text>
</comment>
<dbReference type="CDD" id="cd05015">
    <property type="entry name" value="SIS_PGI_1"/>
    <property type="match status" value="1"/>
</dbReference>
<accession>A0A1F6TG35</accession>
<comment type="subcellular location">
    <subcellularLocation>
        <location evidence="4">Cytoplasm</location>
    </subcellularLocation>
</comment>
<dbReference type="UniPathway" id="UPA00109">
    <property type="reaction ID" value="UER00181"/>
</dbReference>
<feature type="compositionally biased region" description="Basic and acidic residues" evidence="6">
    <location>
        <begin position="14"/>
        <end position="24"/>
    </location>
</feature>
<evidence type="ECO:0000256" key="4">
    <source>
        <dbReference type="HAMAP-Rule" id="MF_00473"/>
    </source>
</evidence>
<comment type="caution">
    <text evidence="7">The sequence shown here is derived from an EMBL/GenBank/DDBJ whole genome shotgun (WGS) entry which is preliminary data.</text>
</comment>
<dbReference type="InterPro" id="IPR001672">
    <property type="entry name" value="G6P_Isomerase"/>
</dbReference>
<dbReference type="GO" id="GO:0051156">
    <property type="term" value="P:glucose 6-phosphate metabolic process"/>
    <property type="evidence" value="ECO:0007669"/>
    <property type="project" value="TreeGrafter"/>
</dbReference>
<dbReference type="InterPro" id="IPR046348">
    <property type="entry name" value="SIS_dom_sf"/>
</dbReference>
<dbReference type="Proteomes" id="UP000179344">
    <property type="component" value="Unassembled WGS sequence"/>
</dbReference>
<dbReference type="GO" id="GO:0005829">
    <property type="term" value="C:cytosol"/>
    <property type="evidence" value="ECO:0007669"/>
    <property type="project" value="TreeGrafter"/>
</dbReference>
<dbReference type="PRINTS" id="PR00662">
    <property type="entry name" value="G6PISOMERASE"/>
</dbReference>
<evidence type="ECO:0000256" key="6">
    <source>
        <dbReference type="SAM" id="MobiDB-lite"/>
    </source>
</evidence>
<comment type="catalytic activity">
    <reaction evidence="4 5">
        <text>alpha-D-glucose 6-phosphate = beta-D-fructose 6-phosphate</text>
        <dbReference type="Rhea" id="RHEA:11816"/>
        <dbReference type="ChEBI" id="CHEBI:57634"/>
        <dbReference type="ChEBI" id="CHEBI:58225"/>
        <dbReference type="EC" id="5.3.1.9"/>
    </reaction>
</comment>
<dbReference type="HAMAP" id="MF_00473">
    <property type="entry name" value="G6P_isomerase"/>
    <property type="match status" value="1"/>
</dbReference>
<keyword evidence="4" id="KW-0963">Cytoplasm</keyword>
<evidence type="ECO:0000256" key="1">
    <source>
        <dbReference type="ARBA" id="ARBA00022432"/>
    </source>
</evidence>
<dbReference type="PANTHER" id="PTHR11469:SF1">
    <property type="entry name" value="GLUCOSE-6-PHOSPHATE ISOMERASE"/>
    <property type="match status" value="1"/>
</dbReference>
<dbReference type="EC" id="5.3.1.9" evidence="4"/>
<dbReference type="EMBL" id="MFST01000090">
    <property type="protein sequence ID" value="OGI44049.1"/>
    <property type="molecule type" value="Genomic_DNA"/>
</dbReference>
<keyword evidence="3 4" id="KW-0413">Isomerase</keyword>
<dbReference type="GO" id="GO:0048029">
    <property type="term" value="F:monosaccharide binding"/>
    <property type="evidence" value="ECO:0007669"/>
    <property type="project" value="TreeGrafter"/>
</dbReference>
<dbReference type="PROSITE" id="PS51463">
    <property type="entry name" value="P_GLUCOSE_ISOMERASE_3"/>
    <property type="match status" value="1"/>
</dbReference>
<sequence length="462" mass="50383">MAARKKTPTRKRREAPEKRPEETRLHIDTRNMYRGAGVDGVATADLDAVAEQLRGAHRALSAGSRGGLEAEYACLNLPQAMVTALPEIGRAAAAIRRHRDVLVLGIGGSSLGARAVYEALRPGAPRAGGPRLHFLENIDPDYVAELVRRLRPEATALICISKSGGTLETVIQYLVLRRWLEQSLGPAAARRRQWLITDPAAGWLRALAARAKIAALPVPPKVGGRYSVLSAVGLLPLAVAGDDVAALLRGAAENAARCATDDVRQNPALEIAALHYLLDVRKGRRTLVMMPYANPLRLFADWFCQLWAESLGKRTGAGAPAGTMPVRALGAVDQHSQLQMYLESRPDKMFTFVALARWERDLAIPLAETEKDVFPFLADKKLGDVMDAEFRATRAVITEAGHPNMTVTLDTLNAHAMGQLIDLYQRATIYAGLLYGVNPLDQPAVEKGKLQARRFLENNGRR</sequence>